<dbReference type="AlphaFoldDB" id="F7YDV9"/>
<evidence type="ECO:0000256" key="2">
    <source>
        <dbReference type="PIRSR" id="PIRSR617939-1"/>
    </source>
</evidence>
<dbReference type="InterPro" id="IPR036568">
    <property type="entry name" value="GGCT-like_sf"/>
</dbReference>
<dbReference type="EMBL" id="CP002279">
    <property type="protein sequence ID" value="AEH89060.1"/>
    <property type="molecule type" value="Genomic_DNA"/>
</dbReference>
<dbReference type="GO" id="GO:0003839">
    <property type="term" value="F:gamma-glutamylcyclotransferase activity"/>
    <property type="evidence" value="ECO:0007669"/>
    <property type="project" value="InterPro"/>
</dbReference>
<dbReference type="Gene3D" id="3.10.490.10">
    <property type="entry name" value="Gamma-glutamyl cyclotransferase-like"/>
    <property type="match status" value="1"/>
</dbReference>
<dbReference type="HOGENOM" id="CLU_048475_1_2_5"/>
<feature type="binding site" evidence="3">
    <location>
        <position position="125"/>
    </location>
    <ligand>
        <name>substrate</name>
    </ligand>
</feature>
<evidence type="ECO:0000256" key="3">
    <source>
        <dbReference type="PIRSR" id="PIRSR617939-2"/>
    </source>
</evidence>
<dbReference type="SUPFAM" id="SSF110857">
    <property type="entry name" value="Gamma-glutamyl cyclotransferase-like"/>
    <property type="match status" value="1"/>
</dbReference>
<dbReference type="CDD" id="cd06661">
    <property type="entry name" value="GGCT_like"/>
    <property type="match status" value="1"/>
</dbReference>
<dbReference type="InterPro" id="IPR013024">
    <property type="entry name" value="GGCT-like"/>
</dbReference>
<dbReference type="eggNOG" id="COG3703">
    <property type="taxonomic scope" value="Bacteria"/>
</dbReference>
<dbReference type="KEGG" id="mop:Mesop_4639"/>
<dbReference type="PANTHER" id="PTHR12935:SF0">
    <property type="entry name" value="GAMMA-GLUTAMYLCYCLOTRANSFERASE"/>
    <property type="match status" value="1"/>
</dbReference>
<name>F7YDV9_MESOW</name>
<dbReference type="Proteomes" id="UP000001623">
    <property type="component" value="Chromosome"/>
</dbReference>
<feature type="active site" description="Proton acceptor" evidence="2">
    <location>
        <position position="78"/>
    </location>
</feature>
<keyword evidence="1" id="KW-0456">Lyase</keyword>
<dbReference type="STRING" id="536019.Mesop_4639"/>
<proteinExistence type="predicted"/>
<dbReference type="InterPro" id="IPR017939">
    <property type="entry name" value="G-Glutamylcylcotransferase"/>
</dbReference>
<evidence type="ECO:0000313" key="5">
    <source>
        <dbReference type="Proteomes" id="UP000001623"/>
    </source>
</evidence>
<evidence type="ECO:0000313" key="4">
    <source>
        <dbReference type="EMBL" id="AEH89060.1"/>
    </source>
</evidence>
<feature type="binding site" evidence="3">
    <location>
        <begin position="3"/>
        <end position="8"/>
    </location>
    <ligand>
        <name>substrate</name>
    </ligand>
</feature>
<organism evidence="4 5">
    <name type="scientific">Mesorhizobium opportunistum (strain LMG 24607 / HAMBI 3007 / WSM2075)</name>
    <dbReference type="NCBI Taxonomy" id="536019"/>
    <lineage>
        <taxon>Bacteria</taxon>
        <taxon>Pseudomonadati</taxon>
        <taxon>Pseudomonadota</taxon>
        <taxon>Alphaproteobacteria</taxon>
        <taxon>Hyphomicrobiales</taxon>
        <taxon>Phyllobacteriaceae</taxon>
        <taxon>Mesorhizobium</taxon>
    </lineage>
</organism>
<dbReference type="RefSeq" id="WP_013895713.1">
    <property type="nucleotide sequence ID" value="NC_015675.1"/>
</dbReference>
<dbReference type="PANTHER" id="PTHR12935">
    <property type="entry name" value="GAMMA-GLUTAMYLCYCLOTRANSFERASE"/>
    <property type="match status" value="1"/>
</dbReference>
<evidence type="ECO:0000256" key="1">
    <source>
        <dbReference type="ARBA" id="ARBA00023239"/>
    </source>
</evidence>
<sequence length="158" mass="17458">MLYFAYGSNMDPLQIAKRCPGHQVVGIGMLPSHRLCFPRLSKNRGCGVSSIEPVHDGVVWGVVYRLTPDDVVRLDREEGYEASRPAGENRYNRMTIVVTMGGEPTEMQTYVAERQENPPPPNAEYLALMRDGGRHHGLPAPYLAMLDALGEYVGIVSG</sequence>
<accession>F7YDV9</accession>
<protein>
    <submittedName>
        <fullName evidence="4">AIG2 family protein</fullName>
    </submittedName>
</protein>
<reference evidence="4 5" key="1">
    <citation type="submission" date="2010-10" db="EMBL/GenBank/DDBJ databases">
        <title>Complete sequence of Mesorhizobium opportunistum WSM2075.</title>
        <authorList>
            <consortium name="US DOE Joint Genome Institute"/>
            <person name="Lucas S."/>
            <person name="Copeland A."/>
            <person name="Lapidus A."/>
            <person name="Cheng J.-F."/>
            <person name="Bruce D."/>
            <person name="Goodwin L."/>
            <person name="Pitluck S."/>
            <person name="Chertkov O."/>
            <person name="Misra M."/>
            <person name="Detter J.C."/>
            <person name="Han C."/>
            <person name="Tapia R."/>
            <person name="Land M."/>
            <person name="Hauser L."/>
            <person name="Kyrpides N."/>
            <person name="Ovchinnikova G."/>
            <person name="Mavrommatis K.M."/>
            <person name="Tiwari R.P."/>
            <person name="Howieson J.G."/>
            <person name="O'Hara G.W."/>
            <person name="Nandasena K.G."/>
            <person name="Woyke T."/>
        </authorList>
    </citation>
    <scope>NUCLEOTIDE SEQUENCE [LARGE SCALE GENOMIC DNA]</scope>
    <source>
        <strain evidence="5">LMG 24607 / HAMBI 3007 / WSM2075</strain>
    </source>
</reference>
<dbReference type="Pfam" id="PF13772">
    <property type="entry name" value="AIG2_2"/>
    <property type="match status" value="1"/>
</dbReference>
<gene>
    <name evidence="4" type="ordered locus">Mesop_4639</name>
</gene>